<dbReference type="Proteomes" id="UP001557485">
    <property type="component" value="Unassembled WGS sequence"/>
</dbReference>
<dbReference type="RefSeq" id="WP_368381354.1">
    <property type="nucleotide sequence ID" value="NZ_JBFRYA010000007.1"/>
</dbReference>
<accession>A0ABV3U542</accession>
<name>A0ABV3U542_9GAMM</name>
<dbReference type="EMBL" id="JBFRYA010000007">
    <property type="protein sequence ID" value="MEX1669082.1"/>
    <property type="molecule type" value="Genomic_DNA"/>
</dbReference>
<evidence type="ECO:0000313" key="2">
    <source>
        <dbReference type="Proteomes" id="UP001557485"/>
    </source>
</evidence>
<proteinExistence type="predicted"/>
<comment type="caution">
    <text evidence="1">The sequence shown here is derived from an EMBL/GenBank/DDBJ whole genome shotgun (WGS) entry which is preliminary data.</text>
</comment>
<dbReference type="InterPro" id="IPR027417">
    <property type="entry name" value="P-loop_NTPase"/>
</dbReference>
<sequence>MTASTLTIEETSEIDSLTAPETSETVAAPSTVTALLSPIKQPPQTISAAVFDSQHNQVEVLSLCPELAQQTLDTTALPPLSYLKIGNGDTILFTTDLNDAACLHSLDQGQTTTIAPAHSAESIEVAQNIKASLPDGKFVLFSQLQHRPMVQTIRDTLEAAIFYPSSNFDNWATAIATRGADEISITLSNRMTASATSGQFAVTNQHVQNIEAQWSIFDNLIINQHIAVICAAPNAGKTTIMNWICAQVSDLVDIQYVNVDCSGSDLKAYFKYAEEGGFRMINFDVAGSTKEEFFTALIESPSLHGQLFVLDTFKQFADLMNKASVKAFMRLLRQLCNKGATFVVLAHTNKHLGKDGLPIFEGVGDVRSDCDEMIYLIADNQADGSKIVSTSPDKTRGAIAPLTFSIKANREVSLTDYVNIQEEKQKQADQLAITEIQKALANGPVNQSELTNICKLTGLGKNSVRRVLTQYLSGDKPLWLSERGAKNAWLYRLNDGTTP</sequence>
<evidence type="ECO:0000313" key="1">
    <source>
        <dbReference type="EMBL" id="MEX1669082.1"/>
    </source>
</evidence>
<keyword evidence="2" id="KW-1185">Reference proteome</keyword>
<protein>
    <recommendedName>
        <fullName evidence="3">AAA domain-containing protein</fullName>
    </recommendedName>
</protein>
<organism evidence="1 2">
    <name type="scientific">Zhongshania guokunii</name>
    <dbReference type="NCBI Taxonomy" id="641783"/>
    <lineage>
        <taxon>Bacteria</taxon>
        <taxon>Pseudomonadati</taxon>
        <taxon>Pseudomonadota</taxon>
        <taxon>Gammaproteobacteria</taxon>
        <taxon>Cellvibrionales</taxon>
        <taxon>Spongiibacteraceae</taxon>
        <taxon>Zhongshania</taxon>
    </lineage>
</organism>
<reference evidence="1 2" key="1">
    <citation type="journal article" date="2011" name="Int. J. Syst. Evol. Microbiol.">
        <title>Zhongshania antarctica gen. nov., sp. nov. and Zhongshania guokunii sp. nov., gammaproteobacteria respectively isolated from coastal attached (fast) ice and surface seawater of the Antarctic.</title>
        <authorList>
            <person name="Li H.J."/>
            <person name="Zhang X.Y."/>
            <person name="Chen C.X."/>
            <person name="Zhang Y.J."/>
            <person name="Gao Z.M."/>
            <person name="Yu Y."/>
            <person name="Chen X.L."/>
            <person name="Chen B."/>
            <person name="Zhang Y.Z."/>
        </authorList>
    </citation>
    <scope>NUCLEOTIDE SEQUENCE [LARGE SCALE GENOMIC DNA]</scope>
    <source>
        <strain evidence="1 2">ZS6-22T</strain>
    </source>
</reference>
<dbReference type="SUPFAM" id="SSF52540">
    <property type="entry name" value="P-loop containing nucleoside triphosphate hydrolases"/>
    <property type="match status" value="1"/>
</dbReference>
<evidence type="ECO:0008006" key="3">
    <source>
        <dbReference type="Google" id="ProtNLM"/>
    </source>
</evidence>
<dbReference type="Gene3D" id="3.40.50.300">
    <property type="entry name" value="P-loop containing nucleotide triphosphate hydrolases"/>
    <property type="match status" value="1"/>
</dbReference>
<gene>
    <name evidence="1" type="ORF">AB4876_09160</name>
</gene>